<dbReference type="PANTHER" id="PTHR23513:SF11">
    <property type="entry name" value="STAPHYLOFERRIN A TRANSPORTER"/>
    <property type="match status" value="1"/>
</dbReference>
<dbReference type="EMBL" id="FZPH01000008">
    <property type="protein sequence ID" value="SNT51717.1"/>
    <property type="molecule type" value="Genomic_DNA"/>
</dbReference>
<evidence type="ECO:0000313" key="7">
    <source>
        <dbReference type="EMBL" id="SNT51717.1"/>
    </source>
</evidence>
<dbReference type="Gene3D" id="1.20.1250.20">
    <property type="entry name" value="MFS general substrate transporter like domains"/>
    <property type="match status" value="1"/>
</dbReference>
<dbReference type="InterPro" id="IPR036259">
    <property type="entry name" value="MFS_trans_sf"/>
</dbReference>
<dbReference type="InterPro" id="IPR011701">
    <property type="entry name" value="MFS"/>
</dbReference>
<feature type="transmembrane region" description="Helical" evidence="6">
    <location>
        <begin position="347"/>
        <end position="366"/>
    </location>
</feature>
<evidence type="ECO:0000256" key="6">
    <source>
        <dbReference type="SAM" id="Phobius"/>
    </source>
</evidence>
<keyword evidence="3 6" id="KW-0812">Transmembrane</keyword>
<dbReference type="OrthoDB" id="4528313at2"/>
<feature type="transmembrane region" description="Helical" evidence="6">
    <location>
        <begin position="21"/>
        <end position="42"/>
    </location>
</feature>
<evidence type="ECO:0000256" key="5">
    <source>
        <dbReference type="ARBA" id="ARBA00023136"/>
    </source>
</evidence>
<evidence type="ECO:0000256" key="1">
    <source>
        <dbReference type="ARBA" id="ARBA00004651"/>
    </source>
</evidence>
<dbReference type="GO" id="GO:0022857">
    <property type="term" value="F:transmembrane transporter activity"/>
    <property type="evidence" value="ECO:0007669"/>
    <property type="project" value="InterPro"/>
</dbReference>
<dbReference type="SUPFAM" id="SSF103473">
    <property type="entry name" value="MFS general substrate transporter"/>
    <property type="match status" value="1"/>
</dbReference>
<dbReference type="Proteomes" id="UP000198362">
    <property type="component" value="Unassembled WGS sequence"/>
</dbReference>
<evidence type="ECO:0000256" key="2">
    <source>
        <dbReference type="ARBA" id="ARBA00022475"/>
    </source>
</evidence>
<keyword evidence="8" id="KW-1185">Reference proteome</keyword>
<accession>A0A239N9Q0</accession>
<dbReference type="CDD" id="cd06173">
    <property type="entry name" value="MFS_MefA_like"/>
    <property type="match status" value="1"/>
</dbReference>
<feature type="transmembrane region" description="Helical" evidence="6">
    <location>
        <begin position="286"/>
        <end position="304"/>
    </location>
</feature>
<feature type="transmembrane region" description="Helical" evidence="6">
    <location>
        <begin position="372"/>
        <end position="396"/>
    </location>
</feature>
<dbReference type="PANTHER" id="PTHR23513">
    <property type="entry name" value="INTEGRAL MEMBRANE EFFLUX PROTEIN-RELATED"/>
    <property type="match status" value="1"/>
</dbReference>
<feature type="transmembrane region" description="Helical" evidence="6">
    <location>
        <begin position="146"/>
        <end position="170"/>
    </location>
</feature>
<protein>
    <submittedName>
        <fullName evidence="7">Predicted arabinose efflux permease, MFS family</fullName>
    </submittedName>
</protein>
<dbReference type="GO" id="GO:0005886">
    <property type="term" value="C:plasma membrane"/>
    <property type="evidence" value="ECO:0007669"/>
    <property type="project" value="UniProtKB-SubCell"/>
</dbReference>
<comment type="subcellular location">
    <subcellularLocation>
        <location evidence="1">Cell membrane</location>
        <topology evidence="1">Multi-pass membrane protein</topology>
    </subcellularLocation>
</comment>
<keyword evidence="2" id="KW-1003">Cell membrane</keyword>
<feature type="transmembrane region" description="Helical" evidence="6">
    <location>
        <begin position="259"/>
        <end position="279"/>
    </location>
</feature>
<gene>
    <name evidence="7" type="ORF">SAMN05421812_10852</name>
</gene>
<reference evidence="7" key="1">
    <citation type="submission" date="2017-06" db="EMBL/GenBank/DDBJ databases">
        <authorList>
            <person name="Kim H.J."/>
            <person name="Triplett B.A."/>
        </authorList>
    </citation>
    <scope>NUCLEOTIDE SEQUENCE [LARGE SCALE GENOMIC DNA]</scope>
    <source>
        <strain evidence="7">CGMCC 4.5593</strain>
    </source>
</reference>
<keyword evidence="5 6" id="KW-0472">Membrane</keyword>
<name>A0A239N9Q0_9ACTN</name>
<feature type="transmembrane region" description="Helical" evidence="6">
    <location>
        <begin position="310"/>
        <end position="335"/>
    </location>
</feature>
<keyword evidence="4 6" id="KW-1133">Transmembrane helix</keyword>
<feature type="transmembrane region" description="Helical" evidence="6">
    <location>
        <begin position="54"/>
        <end position="74"/>
    </location>
</feature>
<dbReference type="AlphaFoldDB" id="A0A239N9Q0"/>
<evidence type="ECO:0000256" key="3">
    <source>
        <dbReference type="ARBA" id="ARBA00022692"/>
    </source>
</evidence>
<feature type="transmembrane region" description="Helical" evidence="6">
    <location>
        <begin position="217"/>
        <end position="239"/>
    </location>
</feature>
<sequence>MRPTLGARFAVLRLRDFRIFAGGYATSMIGTQMAGVALAFAVLRSGGSPATLSYVLAARIVPMVAVLPFAGVLGDRFPRRLVMLWADVLRAGAQAAIAVLFFAGTPNLTVLLVLAALGGLGEAVFRPSFDGLVPQLVPEDRRHEANTLLGLVQSTASVAGPALAAALVVLTSPATVLLVDAVTYVPSILALLRLRVADPDPVARTSMPHEMRAGWRLFASLPWLWTITLQFTLFNLLLWAPYLVLGPVSADRWYGGAGAWGAITATYGAGAILGGLVVLGWKPARPLLVATAATILWAAPSAALAARAPLLVVCAGALLAGIVSAIFGTLWMTAIHQRVPAEAMSRVNSYVVFGSFSVGPIGLALAGPAASATSITTVLTAGVVWQLLSGLVLLTLPTIRGFRQKPEKATKPALTSA</sequence>
<evidence type="ECO:0000313" key="8">
    <source>
        <dbReference type="Proteomes" id="UP000198362"/>
    </source>
</evidence>
<evidence type="ECO:0000256" key="4">
    <source>
        <dbReference type="ARBA" id="ARBA00022989"/>
    </source>
</evidence>
<dbReference type="Pfam" id="PF07690">
    <property type="entry name" value="MFS_1"/>
    <property type="match status" value="1"/>
</dbReference>
<organism evidence="7 8">
    <name type="scientific">Asanoa hainanensis</name>
    <dbReference type="NCBI Taxonomy" id="560556"/>
    <lineage>
        <taxon>Bacteria</taxon>
        <taxon>Bacillati</taxon>
        <taxon>Actinomycetota</taxon>
        <taxon>Actinomycetes</taxon>
        <taxon>Micromonosporales</taxon>
        <taxon>Micromonosporaceae</taxon>
        <taxon>Asanoa</taxon>
    </lineage>
</organism>
<proteinExistence type="predicted"/>
<dbReference type="RefSeq" id="WP_089251174.1">
    <property type="nucleotide sequence ID" value="NZ_FZPH01000008.1"/>
</dbReference>